<proteinExistence type="predicted"/>
<dbReference type="InterPro" id="IPR024726">
    <property type="entry name" value="FhuF_C"/>
</dbReference>
<evidence type="ECO:0000259" key="2">
    <source>
        <dbReference type="Pfam" id="PF11575"/>
    </source>
</evidence>
<comment type="caution">
    <text evidence="3">The sequence shown here is derived from an EMBL/GenBank/DDBJ whole genome shotgun (WGS) entry which is preliminary data.</text>
</comment>
<sequence>MKDFDCLHDAIIPFHDVEHCFSVNNANACQHQVTQLCTQVKNYYHTSSDLYGQYRLWTLLYWQPVYIALSAVHLNHGLVDVTHIQQVRHDHQVYGYKKHSLRLTQEYAYTSQLIAKQSDNLTFYLNQMFSLLKVHHTYKKKLCMNLVVDTTAMGLLALFKRGGHCQTQIQAYLRLWLSHLGLKEQANRAEQILVSNSKTGLQLIRNTCCFYYLVDSQDVCASCPRPNRQNPPRFNNTIFTTDNGRPYGTAS</sequence>
<dbReference type="Pfam" id="PF11575">
    <property type="entry name" value="FhuF_C"/>
    <property type="match status" value="1"/>
</dbReference>
<dbReference type="GO" id="GO:0051537">
    <property type="term" value="F:2 iron, 2 sulfur cluster binding"/>
    <property type="evidence" value="ECO:0007669"/>
    <property type="project" value="InterPro"/>
</dbReference>
<dbReference type="EMBL" id="AAQH01000007">
    <property type="protein sequence ID" value="EAT12473.1"/>
    <property type="molecule type" value="Genomic_DNA"/>
</dbReference>
<organism evidence="3 4">
    <name type="scientific">Bermanella marisrubri</name>
    <dbReference type="NCBI Taxonomy" id="207949"/>
    <lineage>
        <taxon>Bacteria</taxon>
        <taxon>Pseudomonadati</taxon>
        <taxon>Pseudomonadota</taxon>
        <taxon>Gammaproteobacteria</taxon>
        <taxon>Oceanospirillales</taxon>
        <taxon>Oceanospirillaceae</taxon>
        <taxon>Bermanella</taxon>
    </lineage>
</organism>
<dbReference type="Proteomes" id="UP000004263">
    <property type="component" value="Unassembled WGS sequence"/>
</dbReference>
<evidence type="ECO:0000256" key="1">
    <source>
        <dbReference type="SAM" id="MobiDB-lite"/>
    </source>
</evidence>
<dbReference type="AlphaFoldDB" id="Q1N2D4"/>
<keyword evidence="4" id="KW-1185">Reference proteome</keyword>
<dbReference type="STRING" id="207949.RED65_16586"/>
<dbReference type="RefSeq" id="WP_007018282.1">
    <property type="nucleotide sequence ID" value="NZ_CH724116.1"/>
</dbReference>
<evidence type="ECO:0000313" key="3">
    <source>
        <dbReference type="EMBL" id="EAT12473.1"/>
    </source>
</evidence>
<feature type="region of interest" description="Disordered" evidence="1">
    <location>
        <begin position="231"/>
        <end position="251"/>
    </location>
</feature>
<evidence type="ECO:0000313" key="4">
    <source>
        <dbReference type="Proteomes" id="UP000004263"/>
    </source>
</evidence>
<gene>
    <name evidence="3" type="ORF">RED65_16586</name>
</gene>
<name>Q1N2D4_9GAMM</name>
<reference evidence="3 4" key="1">
    <citation type="submission" date="2006-03" db="EMBL/GenBank/DDBJ databases">
        <authorList>
            <person name="Pinhassi J."/>
            <person name="Pedros-Alio C."/>
            <person name="Ferriera S."/>
            <person name="Johnson J."/>
            <person name="Kravitz S."/>
            <person name="Halpern A."/>
            <person name="Remington K."/>
            <person name="Beeson K."/>
            <person name="Tran B."/>
            <person name="Rogers Y.-H."/>
            <person name="Friedman R."/>
            <person name="Venter J.C."/>
        </authorList>
    </citation>
    <scope>NUCLEOTIDE SEQUENCE [LARGE SCALE GENOMIC DNA]</scope>
    <source>
        <strain evidence="3 4">RED65</strain>
    </source>
</reference>
<protein>
    <recommendedName>
        <fullName evidence="2">Ferric siderophore reductase C-terminal domain-containing protein</fullName>
    </recommendedName>
</protein>
<feature type="domain" description="Ferric siderophore reductase C-terminal" evidence="2">
    <location>
        <begin position="205"/>
        <end position="225"/>
    </location>
</feature>
<dbReference type="OrthoDB" id="7942745at2"/>
<dbReference type="HOGENOM" id="CLU_097420_0_0_6"/>
<accession>Q1N2D4</accession>